<evidence type="ECO:0000256" key="1">
    <source>
        <dbReference type="SAM" id="MobiDB-lite"/>
    </source>
</evidence>
<dbReference type="Proteomes" id="UP000184330">
    <property type="component" value="Unassembled WGS sequence"/>
</dbReference>
<evidence type="ECO:0000313" key="3">
    <source>
        <dbReference type="Proteomes" id="UP000184330"/>
    </source>
</evidence>
<sequence>MAKNSWIYETGRVSGLSPAVFRPPPWDRLSALDINGGIQKWKDAANPLDPESFCHDKSWRREVRFPTYWKAPTPLSRSLFTLYNLDDPVTKALARARGINLPATEPIPIYSKQFHAPDGRPWWDERITSCGPTTWDLFLGKWTRSTEHIPTAKPSAYSAHDSIPSKILSTQNRQHGDLVHRGFGEEPLPLALASWLVIASSMERSKQDIDSDSETSLECSPSEEKLPSTPNSKEKTTPDTELSTGSGAHVNVPRTPLPLQALLLPQTSSESEDDARSWRDLEHEIDAFIQSGHVAQQETAAQKNKAARRGAVAITQPQFSHQAFLAQNPQLQALGQNLAKQAPAQQTLAHPFFDRLPPTEQQHILTQSALATLPQPAAPRRSLLGPKALKNAPAERAAAQQALASSNITPHQQNQCLNAHRFSHPLNPVGLITARRGEGIFINIPCSGPNVRIENGNQVFRITVDSLKAQIHDQYLFHASIPGMGAHLEWPPVVTSSSTKGVYFEITPKVWHWLIENIGDENRGWFEKAWDRVMPCLGEEGYAACPDCPAVERTEMEENAGTNVVNSVPTAVEEGGTEVSNPDVESEVVEGANAEHSKADEENGDGGDAEVSFKMNQTLA</sequence>
<dbReference type="OrthoDB" id="10674117at2759"/>
<dbReference type="EMBL" id="FJOG01000007">
    <property type="protein sequence ID" value="CZR55955.1"/>
    <property type="molecule type" value="Genomic_DNA"/>
</dbReference>
<feature type="region of interest" description="Disordered" evidence="1">
    <location>
        <begin position="573"/>
        <end position="620"/>
    </location>
</feature>
<evidence type="ECO:0000313" key="2">
    <source>
        <dbReference type="EMBL" id="CZR55955.1"/>
    </source>
</evidence>
<gene>
    <name evidence="2" type="ORF">PAC_05843</name>
</gene>
<protein>
    <submittedName>
        <fullName evidence="2">Uncharacterized protein</fullName>
    </submittedName>
</protein>
<proteinExistence type="predicted"/>
<keyword evidence="3" id="KW-1185">Reference proteome</keyword>
<feature type="region of interest" description="Disordered" evidence="1">
    <location>
        <begin position="205"/>
        <end position="253"/>
    </location>
</feature>
<feature type="compositionally biased region" description="Basic and acidic residues" evidence="1">
    <location>
        <begin position="222"/>
        <end position="238"/>
    </location>
</feature>
<name>A0A1L7WT43_9HELO</name>
<accession>A0A1L7WT43</accession>
<reference evidence="2 3" key="1">
    <citation type="submission" date="2016-03" db="EMBL/GenBank/DDBJ databases">
        <authorList>
            <person name="Ploux O."/>
        </authorList>
    </citation>
    <scope>NUCLEOTIDE SEQUENCE [LARGE SCALE GENOMIC DNA]</scope>
    <source>
        <strain evidence="2 3">UAMH 11012</strain>
    </source>
</reference>
<organism evidence="2 3">
    <name type="scientific">Phialocephala subalpina</name>
    <dbReference type="NCBI Taxonomy" id="576137"/>
    <lineage>
        <taxon>Eukaryota</taxon>
        <taxon>Fungi</taxon>
        <taxon>Dikarya</taxon>
        <taxon>Ascomycota</taxon>
        <taxon>Pezizomycotina</taxon>
        <taxon>Leotiomycetes</taxon>
        <taxon>Helotiales</taxon>
        <taxon>Mollisiaceae</taxon>
        <taxon>Phialocephala</taxon>
        <taxon>Phialocephala fortinii species complex</taxon>
    </lineage>
</organism>
<dbReference type="AlphaFoldDB" id="A0A1L7WT43"/>